<protein>
    <submittedName>
        <fullName evidence="1">Uncharacterized protein</fullName>
    </submittedName>
</protein>
<accession>A0AAN8TM60</accession>
<keyword evidence="2" id="KW-1185">Reference proteome</keyword>
<comment type="caution">
    <text evidence="1">The sequence shown here is derived from an EMBL/GenBank/DDBJ whole genome shotgun (WGS) entry which is preliminary data.</text>
</comment>
<evidence type="ECO:0000313" key="2">
    <source>
        <dbReference type="Proteomes" id="UP001371456"/>
    </source>
</evidence>
<evidence type="ECO:0000313" key="1">
    <source>
        <dbReference type="EMBL" id="KAK6786321.1"/>
    </source>
</evidence>
<gene>
    <name evidence="1" type="ORF">RDI58_014846</name>
</gene>
<dbReference type="AlphaFoldDB" id="A0AAN8TM60"/>
<sequence>MPRGQSSSNFERVIMYANVKRAIASSNAERVIIYNFQEGHYIFKHR</sequence>
<reference evidence="1 2" key="1">
    <citation type="submission" date="2024-02" db="EMBL/GenBank/DDBJ databases">
        <title>de novo genome assembly of Solanum bulbocastanum strain 11H21.</title>
        <authorList>
            <person name="Hosaka A.J."/>
        </authorList>
    </citation>
    <scope>NUCLEOTIDE SEQUENCE [LARGE SCALE GENOMIC DNA]</scope>
    <source>
        <tissue evidence="1">Young leaves</tissue>
    </source>
</reference>
<dbReference type="EMBL" id="JBANQN010000006">
    <property type="protein sequence ID" value="KAK6786321.1"/>
    <property type="molecule type" value="Genomic_DNA"/>
</dbReference>
<organism evidence="1 2">
    <name type="scientific">Solanum bulbocastanum</name>
    <name type="common">Wild potato</name>
    <dbReference type="NCBI Taxonomy" id="147425"/>
    <lineage>
        <taxon>Eukaryota</taxon>
        <taxon>Viridiplantae</taxon>
        <taxon>Streptophyta</taxon>
        <taxon>Embryophyta</taxon>
        <taxon>Tracheophyta</taxon>
        <taxon>Spermatophyta</taxon>
        <taxon>Magnoliopsida</taxon>
        <taxon>eudicotyledons</taxon>
        <taxon>Gunneridae</taxon>
        <taxon>Pentapetalae</taxon>
        <taxon>asterids</taxon>
        <taxon>lamiids</taxon>
        <taxon>Solanales</taxon>
        <taxon>Solanaceae</taxon>
        <taxon>Solanoideae</taxon>
        <taxon>Solaneae</taxon>
        <taxon>Solanum</taxon>
    </lineage>
</organism>
<dbReference type="Proteomes" id="UP001371456">
    <property type="component" value="Unassembled WGS sequence"/>
</dbReference>
<proteinExistence type="predicted"/>
<name>A0AAN8TM60_SOLBU</name>